<keyword evidence="6" id="KW-1185">Reference proteome</keyword>
<evidence type="ECO:0000256" key="4">
    <source>
        <dbReference type="SAM" id="SignalP"/>
    </source>
</evidence>
<protein>
    <submittedName>
        <fullName evidence="5">Periplasmic chaperone for outer membrane proteins Skp</fullName>
    </submittedName>
</protein>
<name>A0A1G7CUE2_9FLAO</name>
<comment type="similarity">
    <text evidence="1">Belongs to the Skp family.</text>
</comment>
<dbReference type="PANTHER" id="PTHR35089:SF1">
    <property type="entry name" value="CHAPERONE PROTEIN SKP"/>
    <property type="match status" value="1"/>
</dbReference>
<feature type="region of interest" description="Disordered" evidence="3">
    <location>
        <begin position="69"/>
        <end position="89"/>
    </location>
</feature>
<dbReference type="Proteomes" id="UP000182114">
    <property type="component" value="Unassembled WGS sequence"/>
</dbReference>
<evidence type="ECO:0000313" key="5">
    <source>
        <dbReference type="EMBL" id="SDE42909.1"/>
    </source>
</evidence>
<organism evidence="5 6">
    <name type="scientific">Cellulophaga baltica</name>
    <dbReference type="NCBI Taxonomy" id="76594"/>
    <lineage>
        <taxon>Bacteria</taxon>
        <taxon>Pseudomonadati</taxon>
        <taxon>Bacteroidota</taxon>
        <taxon>Flavobacteriia</taxon>
        <taxon>Flavobacteriales</taxon>
        <taxon>Flavobacteriaceae</taxon>
        <taxon>Cellulophaga</taxon>
    </lineage>
</organism>
<dbReference type="InterPro" id="IPR024930">
    <property type="entry name" value="Skp_dom_sf"/>
</dbReference>
<reference evidence="6" key="1">
    <citation type="submission" date="2016-10" db="EMBL/GenBank/DDBJ databases">
        <authorList>
            <person name="Varghese N."/>
            <person name="Submissions S."/>
        </authorList>
    </citation>
    <scope>NUCLEOTIDE SEQUENCE [LARGE SCALE GENOMIC DNA]</scope>
    <source>
        <strain evidence="6">DSM 24729</strain>
    </source>
</reference>
<evidence type="ECO:0000256" key="1">
    <source>
        <dbReference type="ARBA" id="ARBA00009091"/>
    </source>
</evidence>
<dbReference type="GO" id="GO:0050821">
    <property type="term" value="P:protein stabilization"/>
    <property type="evidence" value="ECO:0007669"/>
    <property type="project" value="TreeGrafter"/>
</dbReference>
<keyword evidence="2 4" id="KW-0732">Signal</keyword>
<evidence type="ECO:0000313" key="6">
    <source>
        <dbReference type="Proteomes" id="UP000182114"/>
    </source>
</evidence>
<dbReference type="SMART" id="SM00935">
    <property type="entry name" value="OmpH"/>
    <property type="match status" value="1"/>
</dbReference>
<feature type="compositionally biased region" description="Basic and acidic residues" evidence="3">
    <location>
        <begin position="72"/>
        <end position="89"/>
    </location>
</feature>
<gene>
    <name evidence="5" type="ORF">SAMN04487992_101146</name>
</gene>
<proteinExistence type="inferred from homology"/>
<evidence type="ECO:0000256" key="3">
    <source>
        <dbReference type="SAM" id="MobiDB-lite"/>
    </source>
</evidence>
<evidence type="ECO:0000256" key="2">
    <source>
        <dbReference type="ARBA" id="ARBA00022729"/>
    </source>
</evidence>
<dbReference type="Pfam" id="PF03938">
    <property type="entry name" value="OmpH"/>
    <property type="match status" value="1"/>
</dbReference>
<feature type="signal peptide" evidence="4">
    <location>
        <begin position="1"/>
        <end position="23"/>
    </location>
</feature>
<dbReference type="AlphaFoldDB" id="A0A1G7CUE2"/>
<dbReference type="PANTHER" id="PTHR35089">
    <property type="entry name" value="CHAPERONE PROTEIN SKP"/>
    <property type="match status" value="1"/>
</dbReference>
<dbReference type="InterPro" id="IPR005632">
    <property type="entry name" value="Chaperone_Skp"/>
</dbReference>
<dbReference type="eggNOG" id="COG2825">
    <property type="taxonomic scope" value="Bacteria"/>
</dbReference>
<sequence length="169" mass="18297">MKHLKGIVVAVVLFVTATSFVNAQNKMAHINVTELMSAMPEMKAAEAELKKLEQTYGADIQSSMTSLQSKFKQYESEAPSKSDEENQKRTLELQEAQKNIQSAQQKASQELQNKQVALLGPISDKAKAAIEKVAAAQGVNYVLDSSQGSGVIVAKGTDLLALVKKELGF</sequence>
<accession>A0A1G7CUE2</accession>
<feature type="chain" id="PRO_5043377344" evidence="4">
    <location>
        <begin position="24"/>
        <end position="169"/>
    </location>
</feature>
<dbReference type="Gene3D" id="3.30.910.20">
    <property type="entry name" value="Skp domain"/>
    <property type="match status" value="1"/>
</dbReference>
<dbReference type="GO" id="GO:0051082">
    <property type="term" value="F:unfolded protein binding"/>
    <property type="evidence" value="ECO:0007669"/>
    <property type="project" value="InterPro"/>
</dbReference>
<dbReference type="GeneID" id="78060681"/>
<dbReference type="RefSeq" id="WP_024481792.1">
    <property type="nucleotide sequence ID" value="NZ_CANLMK010000001.1"/>
</dbReference>
<dbReference type="SUPFAM" id="SSF111384">
    <property type="entry name" value="OmpH-like"/>
    <property type="match status" value="1"/>
</dbReference>
<dbReference type="GO" id="GO:0005829">
    <property type="term" value="C:cytosol"/>
    <property type="evidence" value="ECO:0007669"/>
    <property type="project" value="TreeGrafter"/>
</dbReference>
<dbReference type="EMBL" id="FNBD01000001">
    <property type="protein sequence ID" value="SDE42909.1"/>
    <property type="molecule type" value="Genomic_DNA"/>
</dbReference>